<dbReference type="GO" id="GO:0005198">
    <property type="term" value="F:structural molecule activity"/>
    <property type="evidence" value="ECO:0007669"/>
    <property type="project" value="InterPro"/>
</dbReference>
<dbReference type="GO" id="GO:0009424">
    <property type="term" value="C:bacterial-type flagellum hook"/>
    <property type="evidence" value="ECO:0007669"/>
    <property type="project" value="InterPro"/>
</dbReference>
<keyword evidence="7" id="KW-0966">Cell projection</keyword>
<reference evidence="7 8" key="1">
    <citation type="submission" date="2016-10" db="EMBL/GenBank/DDBJ databases">
        <authorList>
            <person name="de Groot N.N."/>
        </authorList>
    </citation>
    <scope>NUCLEOTIDE SEQUENCE [LARGE SCALE GENOMIC DNA]</scope>
    <source>
        <strain evidence="7 8">DSM 9179</strain>
    </source>
</reference>
<gene>
    <name evidence="7" type="ORF">SAMN05421659_104133</name>
</gene>
<dbReference type="InterPro" id="IPR013384">
    <property type="entry name" value="Flagell_FlgL"/>
</dbReference>
<dbReference type="InterPro" id="IPR001029">
    <property type="entry name" value="Flagellin_N"/>
</dbReference>
<dbReference type="NCBIfam" id="TIGR02550">
    <property type="entry name" value="flagell_flgL"/>
    <property type="match status" value="1"/>
</dbReference>
<keyword evidence="4" id="KW-0175">Coiled coil</keyword>
<name>A0A1I0P3M4_9FIRM</name>
<dbReference type="RefSeq" id="WP_092451927.1">
    <property type="nucleotide sequence ID" value="NZ_FOJI01000004.1"/>
</dbReference>
<dbReference type="Proteomes" id="UP000199701">
    <property type="component" value="Unassembled WGS sequence"/>
</dbReference>
<evidence type="ECO:0000313" key="8">
    <source>
        <dbReference type="Proteomes" id="UP000199701"/>
    </source>
</evidence>
<feature type="domain" description="Flagellin N-terminal" evidence="5">
    <location>
        <begin position="4"/>
        <end position="141"/>
    </location>
</feature>
<accession>A0A1I0P3M4</accession>
<dbReference type="Pfam" id="PF00669">
    <property type="entry name" value="Flagellin_N"/>
    <property type="match status" value="1"/>
</dbReference>
<keyword evidence="7" id="KW-0282">Flagellum</keyword>
<dbReference type="SUPFAM" id="SSF64518">
    <property type="entry name" value="Phase 1 flagellin"/>
    <property type="match status" value="1"/>
</dbReference>
<evidence type="ECO:0000259" key="5">
    <source>
        <dbReference type="Pfam" id="PF00669"/>
    </source>
</evidence>
<keyword evidence="8" id="KW-1185">Reference proteome</keyword>
<organism evidence="7 8">
    <name type="scientific">[Clostridium] fimetarium</name>
    <dbReference type="NCBI Taxonomy" id="99656"/>
    <lineage>
        <taxon>Bacteria</taxon>
        <taxon>Bacillati</taxon>
        <taxon>Bacillota</taxon>
        <taxon>Clostridia</taxon>
        <taxon>Lachnospirales</taxon>
        <taxon>Lachnospiraceae</taxon>
    </lineage>
</organism>
<protein>
    <submittedName>
        <fullName evidence="7">Flagellar hook-associated protein 3 FlgL</fullName>
    </submittedName>
</protein>
<evidence type="ECO:0000256" key="3">
    <source>
        <dbReference type="ARBA" id="ARBA00023143"/>
    </source>
</evidence>
<comment type="subcellular location">
    <subcellularLocation>
        <location evidence="1">Bacterial flagellum</location>
    </subcellularLocation>
</comment>
<dbReference type="PANTHER" id="PTHR42792">
    <property type="entry name" value="FLAGELLIN"/>
    <property type="match status" value="1"/>
</dbReference>
<sequence>MRITNAMMINNSLTNIATNKSQMNTLDTQLSTLKKISRPSEDPIIAIRALRLRSSLSEVTQYLEKNIPDANSWLSVTQGSLKETNDIVSDLYQYCNQGSTDTFATSERATIADSLTNLKESFYAQGNVDYAGRYVFSGFKTDSALTFMTTAEASNKSYSITQNFSNNDINAKTVYSNTVSISTLDDATVSANDILSPSSTSVNRIMLGYSDVSGAKFTAITYNNGASSIAVNPITTTDPNYVPKDDEVVLNTSTGELLLGKTAYNTLKSQTDISFTYDKTSFAKGDVKPEHYFTCVDKTKDITADKSDPSAWTNYKKSSEGQDIEYSVNFAQTIKVNTEADQAFSIQLGRDVNELATSIQNVIDIEAKQAKLLNMKSQNAYSDDASQAKIKTMTEALSKERDLANETMQKTFEKGITKMKNYQQQITSANSDVGNRISRLTLTKSRLQEQQTNFKELKSKNEDVEIEDISVNYSSAQLVYNASLTAASKVVKQSLLDFL</sequence>
<dbReference type="AlphaFoldDB" id="A0A1I0P3M4"/>
<evidence type="ECO:0000256" key="4">
    <source>
        <dbReference type="SAM" id="Coils"/>
    </source>
</evidence>
<dbReference type="InterPro" id="IPR001492">
    <property type="entry name" value="Flagellin"/>
</dbReference>
<dbReference type="GO" id="GO:0071973">
    <property type="term" value="P:bacterial-type flagellum-dependent cell motility"/>
    <property type="evidence" value="ECO:0007669"/>
    <property type="project" value="InterPro"/>
</dbReference>
<feature type="domain" description="Flagellin C-terminal" evidence="6">
    <location>
        <begin position="423"/>
        <end position="499"/>
    </location>
</feature>
<dbReference type="PANTHER" id="PTHR42792:SF1">
    <property type="entry name" value="FLAGELLAR HOOK-ASSOCIATED PROTEIN 3"/>
    <property type="match status" value="1"/>
</dbReference>
<dbReference type="InterPro" id="IPR046358">
    <property type="entry name" value="Flagellin_C"/>
</dbReference>
<proteinExistence type="inferred from homology"/>
<dbReference type="Gene3D" id="1.20.1330.10">
    <property type="entry name" value="f41 fragment of flagellin, N-terminal domain"/>
    <property type="match status" value="2"/>
</dbReference>
<dbReference type="EMBL" id="FOJI01000004">
    <property type="protein sequence ID" value="SEW08867.1"/>
    <property type="molecule type" value="Genomic_DNA"/>
</dbReference>
<dbReference type="Pfam" id="PF00700">
    <property type="entry name" value="Flagellin_C"/>
    <property type="match status" value="1"/>
</dbReference>
<dbReference type="STRING" id="99656.SAMN05421659_104133"/>
<comment type="similarity">
    <text evidence="2">Belongs to the bacterial flagellin family.</text>
</comment>
<keyword evidence="3" id="KW-0975">Bacterial flagellum</keyword>
<dbReference type="OrthoDB" id="9758307at2"/>
<evidence type="ECO:0000256" key="2">
    <source>
        <dbReference type="ARBA" id="ARBA00005709"/>
    </source>
</evidence>
<keyword evidence="7" id="KW-0969">Cilium</keyword>
<feature type="coiled-coil region" evidence="4">
    <location>
        <begin position="440"/>
        <end position="467"/>
    </location>
</feature>
<evidence type="ECO:0000259" key="6">
    <source>
        <dbReference type="Pfam" id="PF00700"/>
    </source>
</evidence>
<evidence type="ECO:0000313" key="7">
    <source>
        <dbReference type="EMBL" id="SEW08867.1"/>
    </source>
</evidence>
<evidence type="ECO:0000256" key="1">
    <source>
        <dbReference type="ARBA" id="ARBA00004365"/>
    </source>
</evidence>